<accession>A0ACC2EKA2</accession>
<proteinExistence type="predicted"/>
<dbReference type="Proteomes" id="UP001162992">
    <property type="component" value="Chromosome 2"/>
</dbReference>
<sequence length="237" mass="26698">MAQQISNSTLLAQIAEGSAEFEVVQLEEGVPFHPPFAAISQACFRSCKRDARFFARIGPPGEMASVRQATPPALRKVEHYTVHRVEGDGRCLFRALVLGMAANKSARFTAIEEQEEADQLRLAVMDVLCKNEKRRQDFEEALIAITVEESMKRYCQRISNSNFWGGESELLVLSKMCGQPIIVYIPEAEVKKGIKWRLGYIPIAEYGSEFTKSGKDRKPRKPVRLLYSGGNHYDLLI</sequence>
<evidence type="ECO:0000313" key="1">
    <source>
        <dbReference type="EMBL" id="KAJ7566854.1"/>
    </source>
</evidence>
<comment type="caution">
    <text evidence="1">The sequence shown here is derived from an EMBL/GenBank/DDBJ whole genome shotgun (WGS) entry which is preliminary data.</text>
</comment>
<protein>
    <submittedName>
        <fullName evidence="1">Uncharacterized protein</fullName>
    </submittedName>
</protein>
<name>A0ACC2EKA2_DIPCM</name>
<organism evidence="1 2">
    <name type="scientific">Diphasiastrum complanatum</name>
    <name type="common">Issler's clubmoss</name>
    <name type="synonym">Lycopodium complanatum</name>
    <dbReference type="NCBI Taxonomy" id="34168"/>
    <lineage>
        <taxon>Eukaryota</taxon>
        <taxon>Viridiplantae</taxon>
        <taxon>Streptophyta</taxon>
        <taxon>Embryophyta</taxon>
        <taxon>Tracheophyta</taxon>
        <taxon>Lycopodiopsida</taxon>
        <taxon>Lycopodiales</taxon>
        <taxon>Lycopodiaceae</taxon>
        <taxon>Lycopodioideae</taxon>
        <taxon>Diphasiastrum</taxon>
    </lineage>
</organism>
<evidence type="ECO:0000313" key="2">
    <source>
        <dbReference type="Proteomes" id="UP001162992"/>
    </source>
</evidence>
<reference evidence="2" key="1">
    <citation type="journal article" date="2024" name="Proc. Natl. Acad. Sci. U.S.A.">
        <title>Extraordinary preservation of gene collinearity over three hundred million years revealed in homosporous lycophytes.</title>
        <authorList>
            <person name="Li C."/>
            <person name="Wickell D."/>
            <person name="Kuo L.Y."/>
            <person name="Chen X."/>
            <person name="Nie B."/>
            <person name="Liao X."/>
            <person name="Peng D."/>
            <person name="Ji J."/>
            <person name="Jenkins J."/>
            <person name="Williams M."/>
            <person name="Shu S."/>
            <person name="Plott C."/>
            <person name="Barry K."/>
            <person name="Rajasekar S."/>
            <person name="Grimwood J."/>
            <person name="Han X."/>
            <person name="Sun S."/>
            <person name="Hou Z."/>
            <person name="He W."/>
            <person name="Dai G."/>
            <person name="Sun C."/>
            <person name="Schmutz J."/>
            <person name="Leebens-Mack J.H."/>
            <person name="Li F.W."/>
            <person name="Wang L."/>
        </authorList>
    </citation>
    <scope>NUCLEOTIDE SEQUENCE [LARGE SCALE GENOMIC DNA]</scope>
    <source>
        <strain evidence="2">cv. PW_Plant_1</strain>
    </source>
</reference>
<dbReference type="EMBL" id="CM055093">
    <property type="protein sequence ID" value="KAJ7566854.1"/>
    <property type="molecule type" value="Genomic_DNA"/>
</dbReference>
<keyword evidence="2" id="KW-1185">Reference proteome</keyword>
<gene>
    <name evidence="1" type="ORF">O6H91_02G121400</name>
</gene>